<dbReference type="Pfam" id="PF00089">
    <property type="entry name" value="Trypsin"/>
    <property type="match status" value="1"/>
</dbReference>
<protein>
    <submittedName>
        <fullName evidence="7">Trypsin 3A1</fullName>
    </submittedName>
</protein>
<dbReference type="OMA" id="VAGWGYP"/>
<dbReference type="PANTHER" id="PTHR24252">
    <property type="entry name" value="ACROSIN-RELATED"/>
    <property type="match status" value="1"/>
</dbReference>
<dbReference type="KEGG" id="hst:105181829"/>
<dbReference type="InterPro" id="IPR018114">
    <property type="entry name" value="TRYPSIN_HIS"/>
</dbReference>
<dbReference type="MEROPS" id="S01.A91"/>
<evidence type="ECO:0000256" key="4">
    <source>
        <dbReference type="ARBA" id="ARBA00023157"/>
    </source>
</evidence>
<dbReference type="Proteomes" id="UP000008237">
    <property type="component" value="Unassembled WGS sequence"/>
</dbReference>
<gene>
    <name evidence="7" type="ORF">EAI_16946</name>
</gene>
<dbReference type="SUPFAM" id="SSF50494">
    <property type="entry name" value="Trypsin-like serine proteases"/>
    <property type="match status" value="1"/>
</dbReference>
<accession>E2BE68</accession>
<dbReference type="AlphaFoldDB" id="E2BE68"/>
<dbReference type="PRINTS" id="PR00722">
    <property type="entry name" value="CHYMOTRYPSIN"/>
</dbReference>
<reference evidence="7 8" key="1">
    <citation type="journal article" date="2010" name="Science">
        <title>Genomic comparison of the ants Camponotus floridanus and Harpegnathos saltator.</title>
        <authorList>
            <person name="Bonasio R."/>
            <person name="Zhang G."/>
            <person name="Ye C."/>
            <person name="Mutti N.S."/>
            <person name="Fang X."/>
            <person name="Qin N."/>
            <person name="Donahue G."/>
            <person name="Yang P."/>
            <person name="Li Q."/>
            <person name="Li C."/>
            <person name="Zhang P."/>
            <person name="Huang Z."/>
            <person name="Berger S.L."/>
            <person name="Reinberg D."/>
            <person name="Wang J."/>
            <person name="Liebig J."/>
        </authorList>
    </citation>
    <scope>NUCLEOTIDE SEQUENCE [LARGE SCALE GENOMIC DNA]</scope>
    <source>
        <strain evidence="7 8">R22 G/1</strain>
    </source>
</reference>
<evidence type="ECO:0000313" key="8">
    <source>
        <dbReference type="Proteomes" id="UP000008237"/>
    </source>
</evidence>
<keyword evidence="4" id="KW-1015">Disulfide bond</keyword>
<dbReference type="SMART" id="SM00020">
    <property type="entry name" value="Tryp_SPc"/>
    <property type="match status" value="1"/>
</dbReference>
<dbReference type="PROSITE" id="PS50240">
    <property type="entry name" value="TRYPSIN_DOM"/>
    <property type="match status" value="1"/>
</dbReference>
<dbReference type="PhylomeDB" id="E2BE68"/>
<dbReference type="InParanoid" id="E2BE68"/>
<keyword evidence="2" id="KW-0378">Hydrolase</keyword>
<keyword evidence="8" id="KW-1185">Reference proteome</keyword>
<dbReference type="InterPro" id="IPR001254">
    <property type="entry name" value="Trypsin_dom"/>
</dbReference>
<dbReference type="CDD" id="cd00190">
    <property type="entry name" value="Tryp_SPc"/>
    <property type="match status" value="1"/>
</dbReference>
<dbReference type="OrthoDB" id="10059102at2759"/>
<keyword evidence="3" id="KW-0720">Serine protease</keyword>
<evidence type="ECO:0000256" key="2">
    <source>
        <dbReference type="ARBA" id="ARBA00022801"/>
    </source>
</evidence>
<proteinExistence type="predicted"/>
<dbReference type="InterPro" id="IPR043504">
    <property type="entry name" value="Peptidase_S1_PA_chymotrypsin"/>
</dbReference>
<dbReference type="FunFam" id="2.40.10.10:FF:000034">
    <property type="entry name" value="Eupolytin"/>
    <property type="match status" value="1"/>
</dbReference>
<evidence type="ECO:0000313" key="7">
    <source>
        <dbReference type="EMBL" id="EFN86055.1"/>
    </source>
</evidence>
<dbReference type="PANTHER" id="PTHR24252:SF7">
    <property type="entry name" value="HYALIN"/>
    <property type="match status" value="1"/>
</dbReference>
<dbReference type="Gene3D" id="2.40.10.10">
    <property type="entry name" value="Trypsin-like serine proteases"/>
    <property type="match status" value="1"/>
</dbReference>
<dbReference type="InterPro" id="IPR001314">
    <property type="entry name" value="Peptidase_S1A"/>
</dbReference>
<keyword evidence="1" id="KW-0645">Protease</keyword>
<feature type="chain" id="PRO_5003158020" evidence="5">
    <location>
        <begin position="17"/>
        <end position="314"/>
    </location>
</feature>
<name>E2BE68_HARSA</name>
<dbReference type="GO" id="GO:0004252">
    <property type="term" value="F:serine-type endopeptidase activity"/>
    <property type="evidence" value="ECO:0007669"/>
    <property type="project" value="InterPro"/>
</dbReference>
<dbReference type="EMBL" id="GL447755">
    <property type="protein sequence ID" value="EFN86055.1"/>
    <property type="molecule type" value="Genomic_DNA"/>
</dbReference>
<evidence type="ECO:0000259" key="6">
    <source>
        <dbReference type="PROSITE" id="PS50240"/>
    </source>
</evidence>
<keyword evidence="5" id="KW-0732">Signal</keyword>
<sequence length="314" mass="34305">MLNSLVFLVLACFAHGDEYIGSPMELSASYLIESTTFGLTGRIVNGTKAIFGQFPHQVSLRRSWSEAHFCGGSIMSDRLVITAAHCMLLGGSIIKPWTIIVVAGQLRLNDVTPWGQKRGVKAFRIHPEFNSSTLQNDIVILELSIPFAFTQTVQRVPLVTHDPKPETFCAVSGWGYLEPGTSVTSNDLMYVDLPIREQRECRELLANVTSIYPGMFCAGFLNGGKDACQGDSGGGMICDNILTGVVSGGHGCALPFFPGVYSNIFFYKDWIESVENEVRGKKLTERGCCNSCAYKTPEIALVFLLLVLSIMIGP</sequence>
<evidence type="ECO:0000256" key="1">
    <source>
        <dbReference type="ARBA" id="ARBA00022670"/>
    </source>
</evidence>
<evidence type="ECO:0000256" key="5">
    <source>
        <dbReference type="SAM" id="SignalP"/>
    </source>
</evidence>
<feature type="domain" description="Peptidase S1" evidence="6">
    <location>
        <begin position="43"/>
        <end position="276"/>
    </location>
</feature>
<dbReference type="GO" id="GO:0006508">
    <property type="term" value="P:proteolysis"/>
    <property type="evidence" value="ECO:0007669"/>
    <property type="project" value="UniProtKB-KW"/>
</dbReference>
<evidence type="ECO:0000256" key="3">
    <source>
        <dbReference type="ARBA" id="ARBA00022825"/>
    </source>
</evidence>
<dbReference type="PROSITE" id="PS00134">
    <property type="entry name" value="TRYPSIN_HIS"/>
    <property type="match status" value="1"/>
</dbReference>
<dbReference type="STRING" id="610380.E2BE68"/>
<organism evidence="8">
    <name type="scientific">Harpegnathos saltator</name>
    <name type="common">Jerdon's jumping ant</name>
    <dbReference type="NCBI Taxonomy" id="610380"/>
    <lineage>
        <taxon>Eukaryota</taxon>
        <taxon>Metazoa</taxon>
        <taxon>Ecdysozoa</taxon>
        <taxon>Arthropoda</taxon>
        <taxon>Hexapoda</taxon>
        <taxon>Insecta</taxon>
        <taxon>Pterygota</taxon>
        <taxon>Neoptera</taxon>
        <taxon>Endopterygota</taxon>
        <taxon>Hymenoptera</taxon>
        <taxon>Apocrita</taxon>
        <taxon>Aculeata</taxon>
        <taxon>Formicoidea</taxon>
        <taxon>Formicidae</taxon>
        <taxon>Ponerinae</taxon>
        <taxon>Ponerini</taxon>
        <taxon>Harpegnathos</taxon>
    </lineage>
</organism>
<dbReference type="InterPro" id="IPR009003">
    <property type="entry name" value="Peptidase_S1_PA"/>
</dbReference>
<feature type="signal peptide" evidence="5">
    <location>
        <begin position="1"/>
        <end position="16"/>
    </location>
</feature>